<name>A0A4Q2KRD4_9SPHN</name>
<dbReference type="InterPro" id="IPR016181">
    <property type="entry name" value="Acyl_CoA_acyltransferase"/>
</dbReference>
<proteinExistence type="predicted"/>
<gene>
    <name evidence="2" type="ORF">ETX26_03975</name>
</gene>
<organism evidence="2 3">
    <name type="scientific">Pelagerythrobacter rhizovicinus</name>
    <dbReference type="NCBI Taxonomy" id="2268576"/>
    <lineage>
        <taxon>Bacteria</taxon>
        <taxon>Pseudomonadati</taxon>
        <taxon>Pseudomonadota</taxon>
        <taxon>Alphaproteobacteria</taxon>
        <taxon>Sphingomonadales</taxon>
        <taxon>Erythrobacteraceae</taxon>
        <taxon>Pelagerythrobacter</taxon>
    </lineage>
</organism>
<dbReference type="InterPro" id="IPR038740">
    <property type="entry name" value="BioF2-like_GNAT_dom"/>
</dbReference>
<dbReference type="AlphaFoldDB" id="A0A4Q2KRD4"/>
<evidence type="ECO:0000259" key="1">
    <source>
        <dbReference type="Pfam" id="PF13480"/>
    </source>
</evidence>
<dbReference type="RefSeq" id="WP_129523367.1">
    <property type="nucleotide sequence ID" value="NZ_SDPV01000001.1"/>
</dbReference>
<sequence>MKHYVITSDDVSARGAADDCAVQLRKYASLGAGDHRRWVELSDRAGAANVFAQHWFMDAALRHSAPAGDAVLAVVLDHEGAWLGAVPLVPEPSFGRWPVRNWQTWLATNQFLGTPLVSPRDAHRFWRSLLRYLDAHTKQGLLLHCRRFAQDDPVCAALADCCDAEGRAFRVLERFERPARFPGSAIRPAGKSEKKALARLRSLRGRLERDHGPVTVTIEEPDACCEHWIDTFLALERKGWKGRTGSALACSPDTEALFREVIRGGQERRVIRLAKLAANGRPLAMSSWFEAGDRGLGFKMAFDEAFRSYAPGQLLMRSVADCVGRNPAMHFDTCTPALRGQRNSPWNDDRTIYDCAVAIGPRRYRLLFDGLMRARTAWATAIPAIRRITKTGAAD</sequence>
<protein>
    <submittedName>
        <fullName evidence="2">GNAT family N-acetyltransferase</fullName>
    </submittedName>
</protein>
<keyword evidence="3" id="KW-1185">Reference proteome</keyword>
<keyword evidence="2" id="KW-0808">Transferase</keyword>
<dbReference type="EMBL" id="SDPV01000001">
    <property type="protein sequence ID" value="RXZ65891.1"/>
    <property type="molecule type" value="Genomic_DNA"/>
</dbReference>
<accession>A0A4Q2KRD4</accession>
<evidence type="ECO:0000313" key="3">
    <source>
        <dbReference type="Proteomes" id="UP000293623"/>
    </source>
</evidence>
<comment type="caution">
    <text evidence="2">The sequence shown here is derived from an EMBL/GenBank/DDBJ whole genome shotgun (WGS) entry which is preliminary data.</text>
</comment>
<reference evidence="2 3" key="1">
    <citation type="submission" date="2019-01" db="EMBL/GenBank/DDBJ databases">
        <title>Altererythrobacter rhizovicinus sp. nov., isolated from the rhizosphere soil of Haloxylon ammodendron.</title>
        <authorList>
            <person name="Li H.-P."/>
            <person name="Gou J.-Y."/>
            <person name="Yao D."/>
            <person name="Han Q.-Q."/>
            <person name="Shao K.-Z."/>
            <person name="Zhao Q."/>
            <person name="Zhang J.-L."/>
        </authorList>
    </citation>
    <scope>NUCLEOTIDE SEQUENCE [LARGE SCALE GENOMIC DNA]</scope>
    <source>
        <strain evidence="2 3">AY-3R</strain>
    </source>
</reference>
<evidence type="ECO:0000313" key="2">
    <source>
        <dbReference type="EMBL" id="RXZ65891.1"/>
    </source>
</evidence>
<dbReference type="Pfam" id="PF13480">
    <property type="entry name" value="Acetyltransf_6"/>
    <property type="match status" value="1"/>
</dbReference>
<dbReference type="Proteomes" id="UP000293623">
    <property type="component" value="Unassembled WGS sequence"/>
</dbReference>
<feature type="domain" description="BioF2-like acetyltransferase" evidence="1">
    <location>
        <begin position="195"/>
        <end position="332"/>
    </location>
</feature>
<dbReference type="GO" id="GO:0016740">
    <property type="term" value="F:transferase activity"/>
    <property type="evidence" value="ECO:0007669"/>
    <property type="project" value="UniProtKB-KW"/>
</dbReference>
<dbReference type="OrthoDB" id="213519at2"/>
<dbReference type="SUPFAM" id="SSF55729">
    <property type="entry name" value="Acyl-CoA N-acyltransferases (Nat)"/>
    <property type="match status" value="1"/>
</dbReference>